<dbReference type="CDD" id="cd00586">
    <property type="entry name" value="4HBT"/>
    <property type="match status" value="1"/>
</dbReference>
<evidence type="ECO:0000313" key="4">
    <source>
        <dbReference type="EMBL" id="KZZ95636.1"/>
    </source>
</evidence>
<dbReference type="PANTHER" id="PTHR31793:SF27">
    <property type="entry name" value="NOVEL THIOESTERASE SUPERFAMILY DOMAIN AND SAPOSIN A-TYPE DOMAIN CONTAINING PROTEIN (0610012H03RIK)"/>
    <property type="match status" value="1"/>
</dbReference>
<dbReference type="OrthoDB" id="2420454at2759"/>
<name>A0A168BRB6_9EURO</name>
<dbReference type="VEuPathDB" id="FungiDB:AAP_01312"/>
<evidence type="ECO:0000313" key="5">
    <source>
        <dbReference type="Proteomes" id="UP000242877"/>
    </source>
</evidence>
<dbReference type="EMBL" id="AZGZ01000004">
    <property type="protein sequence ID" value="KZZ95636.1"/>
    <property type="molecule type" value="Genomic_DNA"/>
</dbReference>
<dbReference type="FunFam" id="3.10.129.10:FF:000104">
    <property type="entry name" value="Thioesterase family protein (AFU_orthologue AFUA_2G16350)"/>
    <property type="match status" value="1"/>
</dbReference>
<dbReference type="InterPro" id="IPR029069">
    <property type="entry name" value="HotDog_dom_sf"/>
</dbReference>
<dbReference type="Proteomes" id="UP000242877">
    <property type="component" value="Unassembled WGS sequence"/>
</dbReference>
<feature type="domain" description="Thioesterase" evidence="3">
    <location>
        <begin position="34"/>
        <end position="126"/>
    </location>
</feature>
<dbReference type="PANTHER" id="PTHR31793">
    <property type="entry name" value="4-HYDROXYBENZOYL-COA THIOESTERASE FAMILY MEMBER"/>
    <property type="match status" value="1"/>
</dbReference>
<evidence type="ECO:0000256" key="2">
    <source>
        <dbReference type="ARBA" id="ARBA00022801"/>
    </source>
</evidence>
<dbReference type="Pfam" id="PF03061">
    <property type="entry name" value="4HBT"/>
    <property type="match status" value="1"/>
</dbReference>
<reference evidence="4 5" key="1">
    <citation type="journal article" date="2016" name="Genome Biol. Evol.">
        <title>Divergent and convergent evolution of fungal pathogenicity.</title>
        <authorList>
            <person name="Shang Y."/>
            <person name="Xiao G."/>
            <person name="Zheng P."/>
            <person name="Cen K."/>
            <person name="Zhan S."/>
            <person name="Wang C."/>
        </authorList>
    </citation>
    <scope>NUCLEOTIDE SEQUENCE [LARGE SCALE GENOMIC DNA]</scope>
    <source>
        <strain evidence="4 5">ARSEF 7405</strain>
    </source>
</reference>
<organism evidence="4 5">
    <name type="scientific">Ascosphaera apis ARSEF 7405</name>
    <dbReference type="NCBI Taxonomy" id="392613"/>
    <lineage>
        <taxon>Eukaryota</taxon>
        <taxon>Fungi</taxon>
        <taxon>Dikarya</taxon>
        <taxon>Ascomycota</taxon>
        <taxon>Pezizomycotina</taxon>
        <taxon>Eurotiomycetes</taxon>
        <taxon>Eurotiomycetidae</taxon>
        <taxon>Onygenales</taxon>
        <taxon>Ascosphaeraceae</taxon>
        <taxon>Ascosphaera</taxon>
    </lineage>
</organism>
<evidence type="ECO:0000259" key="3">
    <source>
        <dbReference type="Pfam" id="PF03061"/>
    </source>
</evidence>
<dbReference type="GO" id="GO:0047617">
    <property type="term" value="F:fatty acyl-CoA hydrolase activity"/>
    <property type="evidence" value="ECO:0007669"/>
    <property type="project" value="TreeGrafter"/>
</dbReference>
<comment type="caution">
    <text evidence="4">The sequence shown here is derived from an EMBL/GenBank/DDBJ whole genome shotgun (WGS) entry which is preliminary data.</text>
</comment>
<proteinExistence type="inferred from homology"/>
<comment type="similarity">
    <text evidence="1">Belongs to the 4-hydroxybenzoyl-CoA thioesterase family.</text>
</comment>
<dbReference type="InterPro" id="IPR050563">
    <property type="entry name" value="4-hydroxybenzoyl-CoA_TE"/>
</dbReference>
<keyword evidence="5" id="KW-1185">Reference proteome</keyword>
<dbReference type="AlphaFoldDB" id="A0A168BRB6"/>
<dbReference type="Gene3D" id="3.10.129.10">
    <property type="entry name" value="Hotdog Thioesterase"/>
    <property type="match status" value="1"/>
</dbReference>
<gene>
    <name evidence="4" type="ORF">AAP_01312</name>
</gene>
<protein>
    <submittedName>
        <fullName evidence="4">Thioesterase family protein</fullName>
    </submittedName>
</protein>
<dbReference type="InterPro" id="IPR006683">
    <property type="entry name" value="Thioestr_dom"/>
</dbReference>
<evidence type="ECO:0000256" key="1">
    <source>
        <dbReference type="ARBA" id="ARBA00005953"/>
    </source>
</evidence>
<keyword evidence="2" id="KW-0378">Hydrolase</keyword>
<accession>A0A168BRB6</accession>
<dbReference type="SUPFAM" id="SSF54637">
    <property type="entry name" value="Thioesterase/thiol ester dehydrase-isomerase"/>
    <property type="match status" value="1"/>
</dbReference>
<sequence length="174" mass="19749">MVSAELQIRKNRKREDYPFMIKCQTRWADNDNFAHLNNAVYLQLIDTVVNCYLLKHAGVNPFLAREAQGMVNTSPPQVFFVANVYCDYFASVSFPDILDLGLRVIKIGNSSVTYEAAIFKEGDEKVKMVGGYTHVFVDKMTQRPVKEGMHPQFRKALEVINLGLEGKNTVKAKL</sequence>